<proteinExistence type="inferred from homology"/>
<dbReference type="GO" id="GO:1901678">
    <property type="term" value="P:iron coordination entity transport"/>
    <property type="evidence" value="ECO:0007669"/>
    <property type="project" value="UniProtKB-ARBA"/>
</dbReference>
<evidence type="ECO:0000256" key="2">
    <source>
        <dbReference type="ARBA" id="ARBA00008814"/>
    </source>
</evidence>
<evidence type="ECO:0000259" key="5">
    <source>
        <dbReference type="PROSITE" id="PS50983"/>
    </source>
</evidence>
<evidence type="ECO:0000256" key="3">
    <source>
        <dbReference type="ARBA" id="ARBA00022448"/>
    </source>
</evidence>
<evidence type="ECO:0000256" key="4">
    <source>
        <dbReference type="ARBA" id="ARBA00022729"/>
    </source>
</evidence>
<dbReference type="NCBIfam" id="NF008200">
    <property type="entry name" value="PRK10957.1"/>
    <property type="match status" value="1"/>
</dbReference>
<dbReference type="KEGG" id="git:C6V83_14240"/>
<dbReference type="InterPro" id="IPR051313">
    <property type="entry name" value="Bact_iron-sidero_bind"/>
</dbReference>
<dbReference type="PANTHER" id="PTHR30532">
    <property type="entry name" value="IRON III DICITRATE-BINDING PERIPLASMIC PROTEIN"/>
    <property type="match status" value="1"/>
</dbReference>
<dbReference type="AlphaFoldDB" id="A0A2S0KHS2"/>
<evidence type="ECO:0000256" key="1">
    <source>
        <dbReference type="ARBA" id="ARBA00004196"/>
    </source>
</evidence>
<evidence type="ECO:0000313" key="7">
    <source>
        <dbReference type="Proteomes" id="UP000239814"/>
    </source>
</evidence>
<feature type="domain" description="Fe/B12 periplasmic-binding" evidence="5">
    <location>
        <begin position="1"/>
        <end position="264"/>
    </location>
</feature>
<evidence type="ECO:0000313" key="6">
    <source>
        <dbReference type="EMBL" id="AVM01235.1"/>
    </source>
</evidence>
<accession>A0A2S0KHS2</accession>
<keyword evidence="3" id="KW-0813">Transport</keyword>
<dbReference type="OrthoDB" id="9793175at2"/>
<dbReference type="RefSeq" id="WP_105942945.1">
    <property type="nucleotide sequence ID" value="NZ_CP027433.1"/>
</dbReference>
<sequence>MYRDHALCAAERGSSVSSLIGTRAAVWFFSQWAGVAEERGVQVLYPNLELDVDAIDELEPDLIIGSVNGADTVAEAYDQLSEIAPTVLLDYGTQSWQNLTEELGRSTGREQAATDLLAGYESWVAERRADVAPPPQPVAALVYLGPDGAWVFAPDSPQAELLSSLGFEYARLPERFVAEKQAGANGVQIVSSENLAGALSQTKTLFVDAPGGRGAVEDFRKDRLVANVPAVTAARVYSLGPESFRLDYYSARNTVDSIVETFGR</sequence>
<dbReference type="PANTHER" id="PTHR30532:SF24">
    <property type="entry name" value="FERRIC ENTEROBACTIN-BINDING PERIPLASMIC PROTEIN FEPB"/>
    <property type="match status" value="1"/>
</dbReference>
<comment type="similarity">
    <text evidence="2">Belongs to the bacterial solute-binding protein 8 family.</text>
</comment>
<dbReference type="PROSITE" id="PS50983">
    <property type="entry name" value="FE_B12_PBP"/>
    <property type="match status" value="1"/>
</dbReference>
<name>A0A2S0KHS2_9ACTN</name>
<organism evidence="6 7">
    <name type="scientific">Gordonia iterans</name>
    <dbReference type="NCBI Taxonomy" id="1004901"/>
    <lineage>
        <taxon>Bacteria</taxon>
        <taxon>Bacillati</taxon>
        <taxon>Actinomycetota</taxon>
        <taxon>Actinomycetes</taxon>
        <taxon>Mycobacteriales</taxon>
        <taxon>Gordoniaceae</taxon>
        <taxon>Gordonia</taxon>
    </lineage>
</organism>
<reference evidence="6 7" key="1">
    <citation type="submission" date="2018-03" db="EMBL/GenBank/DDBJ databases">
        <title>Characteristics and genome of n-alkane degrading marine bacteria Gordonia iterans isolated from crude oil contaminated in Tae-an, South Korea.</title>
        <authorList>
            <person name="Lee S.-S."/>
            <person name="Kim H."/>
        </authorList>
    </citation>
    <scope>NUCLEOTIDE SEQUENCE [LARGE SCALE GENOMIC DNA]</scope>
    <source>
        <strain evidence="6 7">Co17</strain>
    </source>
</reference>
<protein>
    <submittedName>
        <fullName evidence="6">Fe2+-enterobactin ABC transporter substrate-binding protein</fullName>
    </submittedName>
</protein>
<dbReference type="EMBL" id="CP027433">
    <property type="protein sequence ID" value="AVM01235.1"/>
    <property type="molecule type" value="Genomic_DNA"/>
</dbReference>
<dbReference type="Proteomes" id="UP000239814">
    <property type="component" value="Chromosome"/>
</dbReference>
<dbReference type="Gene3D" id="3.40.50.1980">
    <property type="entry name" value="Nitrogenase molybdenum iron protein domain"/>
    <property type="match status" value="2"/>
</dbReference>
<keyword evidence="4" id="KW-0732">Signal</keyword>
<comment type="subcellular location">
    <subcellularLocation>
        <location evidence="1">Cell envelope</location>
    </subcellularLocation>
</comment>
<dbReference type="Pfam" id="PF01497">
    <property type="entry name" value="Peripla_BP_2"/>
    <property type="match status" value="1"/>
</dbReference>
<dbReference type="GO" id="GO:0030288">
    <property type="term" value="C:outer membrane-bounded periplasmic space"/>
    <property type="evidence" value="ECO:0007669"/>
    <property type="project" value="TreeGrafter"/>
</dbReference>
<dbReference type="InterPro" id="IPR002491">
    <property type="entry name" value="ABC_transptr_periplasmic_BD"/>
</dbReference>
<dbReference type="SUPFAM" id="SSF53807">
    <property type="entry name" value="Helical backbone' metal receptor"/>
    <property type="match status" value="1"/>
</dbReference>
<keyword evidence="7" id="KW-1185">Reference proteome</keyword>
<gene>
    <name evidence="6" type="ORF">C6V83_14240</name>
</gene>